<dbReference type="Pfam" id="PF00392">
    <property type="entry name" value="GntR"/>
    <property type="match status" value="1"/>
</dbReference>
<dbReference type="Pfam" id="PF07729">
    <property type="entry name" value="FCD"/>
    <property type="match status" value="1"/>
</dbReference>
<reference evidence="5 6" key="1">
    <citation type="submission" date="2020-04" db="EMBL/GenBank/DDBJ databases">
        <authorList>
            <person name="Hogendoorn C."/>
        </authorList>
    </citation>
    <scope>NUCLEOTIDE SEQUENCE [LARGE SCALE GENOMIC DNA]</scope>
    <source>
        <strain evidence="5">COOX1</strain>
    </source>
</reference>
<dbReference type="CDD" id="cd07377">
    <property type="entry name" value="WHTH_GntR"/>
    <property type="match status" value="1"/>
</dbReference>
<dbReference type="InterPro" id="IPR000524">
    <property type="entry name" value="Tscrpt_reg_HTH_GntR"/>
</dbReference>
<dbReference type="EMBL" id="LR792683">
    <property type="protein sequence ID" value="CAB3392337.1"/>
    <property type="molecule type" value="Genomic_DNA"/>
</dbReference>
<dbReference type="GO" id="GO:0003700">
    <property type="term" value="F:DNA-binding transcription factor activity"/>
    <property type="evidence" value="ECO:0007669"/>
    <property type="project" value="InterPro"/>
</dbReference>
<evidence type="ECO:0000256" key="1">
    <source>
        <dbReference type="ARBA" id="ARBA00023015"/>
    </source>
</evidence>
<evidence type="ECO:0000313" key="6">
    <source>
        <dbReference type="Proteomes" id="UP000502196"/>
    </source>
</evidence>
<accession>A0A6F9E635</accession>
<dbReference type="Proteomes" id="UP000502196">
    <property type="component" value="Chromosome"/>
</dbReference>
<name>A0A6F9E635_9BACL</name>
<evidence type="ECO:0000256" key="3">
    <source>
        <dbReference type="ARBA" id="ARBA00023163"/>
    </source>
</evidence>
<evidence type="ECO:0000313" key="5">
    <source>
        <dbReference type="EMBL" id="CAB3392337.1"/>
    </source>
</evidence>
<dbReference type="InterPro" id="IPR036388">
    <property type="entry name" value="WH-like_DNA-bd_sf"/>
</dbReference>
<keyword evidence="3" id="KW-0804">Transcription</keyword>
<dbReference type="PANTHER" id="PTHR43537">
    <property type="entry name" value="TRANSCRIPTIONAL REGULATOR, GNTR FAMILY"/>
    <property type="match status" value="1"/>
</dbReference>
<dbReference type="InterPro" id="IPR036390">
    <property type="entry name" value="WH_DNA-bd_sf"/>
</dbReference>
<gene>
    <name evidence="5" type="ORF">COOX1_1360</name>
</gene>
<dbReference type="InterPro" id="IPR008920">
    <property type="entry name" value="TF_FadR/GntR_C"/>
</dbReference>
<evidence type="ECO:0000256" key="2">
    <source>
        <dbReference type="ARBA" id="ARBA00023125"/>
    </source>
</evidence>
<dbReference type="PANTHER" id="PTHR43537:SF5">
    <property type="entry name" value="UXU OPERON TRANSCRIPTIONAL REGULATOR"/>
    <property type="match status" value="1"/>
</dbReference>
<dbReference type="SMART" id="SM00345">
    <property type="entry name" value="HTH_GNTR"/>
    <property type="match status" value="1"/>
</dbReference>
<dbReference type="RefSeq" id="WP_170085346.1">
    <property type="nucleotide sequence ID" value="NZ_CP047972.1"/>
</dbReference>
<evidence type="ECO:0000259" key="4">
    <source>
        <dbReference type="PROSITE" id="PS50949"/>
    </source>
</evidence>
<dbReference type="SUPFAM" id="SSF46785">
    <property type="entry name" value="Winged helix' DNA-binding domain"/>
    <property type="match status" value="1"/>
</dbReference>
<dbReference type="GO" id="GO:0003677">
    <property type="term" value="F:DNA binding"/>
    <property type="evidence" value="ECO:0007669"/>
    <property type="project" value="UniProtKB-KW"/>
</dbReference>
<dbReference type="Gene3D" id="1.20.120.530">
    <property type="entry name" value="GntR ligand-binding domain-like"/>
    <property type="match status" value="1"/>
</dbReference>
<sequence>MFQTINADRDNLSKRVVAQLKQLMVEGKLRPGDKLPPERELAQLMNVSRTSIREAFKEMATLGLVHIRHGQGVFVAEPSLQVVSDQLSALVRVNLTRVKELFEIRKVLETQTVRWVADRAPMERIQELATTVEETWRQAEQGRLDPALAARRDEEFHHALAVDSGNGVLAYIMNGLMHLLGESRQASLAIPGRAARSVEQHREIVHRLLERDAEGAARAMHDHLASVEAAILRQFETGGERNGQADPGEKS</sequence>
<proteinExistence type="predicted"/>
<dbReference type="PROSITE" id="PS50949">
    <property type="entry name" value="HTH_GNTR"/>
    <property type="match status" value="1"/>
</dbReference>
<keyword evidence="1" id="KW-0805">Transcription regulation</keyword>
<dbReference type="InterPro" id="IPR011711">
    <property type="entry name" value="GntR_C"/>
</dbReference>
<keyword evidence="2" id="KW-0238">DNA-binding</keyword>
<organism evidence="5 6">
    <name type="scientific">Kyrpidia spormannii</name>
    <dbReference type="NCBI Taxonomy" id="2055160"/>
    <lineage>
        <taxon>Bacteria</taxon>
        <taxon>Bacillati</taxon>
        <taxon>Bacillota</taxon>
        <taxon>Bacilli</taxon>
        <taxon>Bacillales</taxon>
        <taxon>Alicyclobacillaceae</taxon>
        <taxon>Kyrpidia</taxon>
    </lineage>
</organism>
<dbReference type="SUPFAM" id="SSF48008">
    <property type="entry name" value="GntR ligand-binding domain-like"/>
    <property type="match status" value="1"/>
</dbReference>
<dbReference type="Gene3D" id="1.10.10.10">
    <property type="entry name" value="Winged helix-like DNA-binding domain superfamily/Winged helix DNA-binding domain"/>
    <property type="match status" value="1"/>
</dbReference>
<dbReference type="PRINTS" id="PR00035">
    <property type="entry name" value="HTHGNTR"/>
</dbReference>
<dbReference type="SMART" id="SM00895">
    <property type="entry name" value="FCD"/>
    <property type="match status" value="1"/>
</dbReference>
<dbReference type="AlphaFoldDB" id="A0A6F9E635"/>
<protein>
    <submittedName>
        <fullName evidence="5">Transcription regulator HTH, GntR</fullName>
    </submittedName>
</protein>
<feature type="domain" description="HTH gntR-type" evidence="4">
    <location>
        <begin position="10"/>
        <end position="78"/>
    </location>
</feature>